<dbReference type="STRING" id="1147123.SAMN05443428_11033"/>
<proteinExistence type="predicted"/>
<protein>
    <submittedName>
        <fullName evidence="1">Uncharacterized protein</fullName>
    </submittedName>
</protein>
<dbReference type="EMBL" id="FUYH01000010">
    <property type="protein sequence ID" value="SKA90081.1"/>
    <property type="molecule type" value="Genomic_DNA"/>
</dbReference>
<gene>
    <name evidence="1" type="ORF">SAMN05443428_11033</name>
</gene>
<reference evidence="2" key="1">
    <citation type="submission" date="2017-02" db="EMBL/GenBank/DDBJ databases">
        <authorList>
            <person name="Varghese N."/>
            <person name="Submissions S."/>
        </authorList>
    </citation>
    <scope>NUCLEOTIDE SEQUENCE [LARGE SCALE GENOMIC DNA]</scope>
    <source>
        <strain evidence="2">USBA 833</strain>
    </source>
</reference>
<evidence type="ECO:0000313" key="2">
    <source>
        <dbReference type="Proteomes" id="UP000190105"/>
    </source>
</evidence>
<dbReference type="RefSeq" id="WP_078696565.1">
    <property type="nucleotide sequence ID" value="NZ_FUYH01000010.1"/>
</dbReference>
<accession>A0A1T4XLX4</accession>
<name>A0A1T4XLX4_9CLOT</name>
<dbReference type="OrthoDB" id="1950501at2"/>
<sequence>MLSSYDSCSIKEKISVFINDYKMCNRTIASIIAGFYRSYGFRNEGTALSLEIVNSIKDDTLNLEERNVLIWNLYILSDESIDDELYDNAQRMLDRAEKNWSRDVILGDDIGVYHVSWIEQIWLKKAEIYLLIGDRENFEITTDRILNSRFELFKDAQIETGESIVYDRCTYSCLELMAVEMRKRDAALANKIIKKAALYKGGFGIYDLDAFKKAQEIERKGMPYRAFQMYLKEYYKLLDNQYDNLRYGYCGTCSYFEDFKCSRYNLYVNQNKACSKYKSKKSINK</sequence>
<evidence type="ECO:0000313" key="1">
    <source>
        <dbReference type="EMBL" id="SKA90081.1"/>
    </source>
</evidence>
<keyword evidence="2" id="KW-1185">Reference proteome</keyword>
<organism evidence="1 2">
    <name type="scientific">Caloramator quimbayensis</name>
    <dbReference type="NCBI Taxonomy" id="1147123"/>
    <lineage>
        <taxon>Bacteria</taxon>
        <taxon>Bacillati</taxon>
        <taxon>Bacillota</taxon>
        <taxon>Clostridia</taxon>
        <taxon>Eubacteriales</taxon>
        <taxon>Clostridiaceae</taxon>
        <taxon>Caloramator</taxon>
    </lineage>
</organism>
<dbReference type="Proteomes" id="UP000190105">
    <property type="component" value="Unassembled WGS sequence"/>
</dbReference>
<dbReference type="AlphaFoldDB" id="A0A1T4XLX4"/>